<comment type="subcellular location">
    <subcellularLocation>
        <location evidence="1">Cell membrane</location>
        <topology evidence="1">Multi-pass membrane protein</topology>
    </subcellularLocation>
</comment>
<dbReference type="InterPro" id="IPR036259">
    <property type="entry name" value="MFS_trans_sf"/>
</dbReference>
<dbReference type="PANTHER" id="PTHR23531">
    <property type="entry name" value="QUINOLENE RESISTANCE PROTEIN NORA"/>
    <property type="match status" value="1"/>
</dbReference>
<evidence type="ECO:0000313" key="8">
    <source>
        <dbReference type="Proteomes" id="UP000310334"/>
    </source>
</evidence>
<dbReference type="InterPro" id="IPR011701">
    <property type="entry name" value="MFS"/>
</dbReference>
<protein>
    <submittedName>
        <fullName evidence="7">MFS transporter</fullName>
    </submittedName>
</protein>
<sequence>MEHEKKQPIWTKSFISISLSNFFIFIAFYGLLASLPIYVLDELHRSELDAGLVVTIFLLSAIIVRPFSGKLLADYGKKRMLMTSLLLFTICSFLYLWIDQYALLLVLRFFHGMWFSIATTATGAIAADLIPLKRRGEGLGYFVMSTNLAVVFGPLISLTLIQAASFKILFLVFAVLILVGLLITATSKVKELQQAPTETKKRLQFSDLIDQKALPVAFIGSLVAFSYSSVLSFLSIYAKELNLLDAASFFFVVFAVVMLIARPFSGRLFDTKGPHFIIYPALALFFIGLFLLSITQTSFMLLLSGAFIGLGYGTVVPSLQTLAVQATDRHRSGHATATFFTLFDTGLAIGSYVLGIVATQLGYSTLYFITTLFMIVVVICYKLVLHRKKGAAALNLEESNTSI</sequence>
<evidence type="ECO:0000256" key="1">
    <source>
        <dbReference type="ARBA" id="ARBA00004651"/>
    </source>
</evidence>
<evidence type="ECO:0000256" key="3">
    <source>
        <dbReference type="ARBA" id="ARBA00022692"/>
    </source>
</evidence>
<dbReference type="RefSeq" id="WP_136357815.1">
    <property type="nucleotide sequence ID" value="NZ_CP046266.1"/>
</dbReference>
<evidence type="ECO:0000259" key="6">
    <source>
        <dbReference type="PROSITE" id="PS50850"/>
    </source>
</evidence>
<dbReference type="OrthoDB" id="9814001at2"/>
<gene>
    <name evidence="7" type="ORF">E6W99_21835</name>
</gene>
<dbReference type="SUPFAM" id="SSF103473">
    <property type="entry name" value="MFS general substrate transporter"/>
    <property type="match status" value="1"/>
</dbReference>
<dbReference type="PANTHER" id="PTHR23531:SF2">
    <property type="entry name" value="PERMEASE"/>
    <property type="match status" value="1"/>
</dbReference>
<dbReference type="Pfam" id="PF07690">
    <property type="entry name" value="MFS_1"/>
    <property type="match status" value="1"/>
</dbReference>
<evidence type="ECO:0000256" key="4">
    <source>
        <dbReference type="ARBA" id="ARBA00022989"/>
    </source>
</evidence>
<dbReference type="InterPro" id="IPR020846">
    <property type="entry name" value="MFS_dom"/>
</dbReference>
<proteinExistence type="predicted"/>
<comment type="caution">
    <text evidence="7">The sequence shown here is derived from an EMBL/GenBank/DDBJ whole genome shotgun (WGS) entry which is preliminary data.</text>
</comment>
<feature type="domain" description="Major facilitator superfamily (MFS) profile" evidence="6">
    <location>
        <begin position="13"/>
        <end position="389"/>
    </location>
</feature>
<evidence type="ECO:0000256" key="5">
    <source>
        <dbReference type="ARBA" id="ARBA00023136"/>
    </source>
</evidence>
<dbReference type="InterPro" id="IPR052714">
    <property type="entry name" value="MFS_Exporter"/>
</dbReference>
<accession>A0A4S4BNQ4</accession>
<dbReference type="EMBL" id="SSNT01000021">
    <property type="protein sequence ID" value="THF76328.1"/>
    <property type="molecule type" value="Genomic_DNA"/>
</dbReference>
<name>A0A4S4BNQ4_9BACI</name>
<evidence type="ECO:0000313" key="7">
    <source>
        <dbReference type="EMBL" id="THF76328.1"/>
    </source>
</evidence>
<reference evidence="7 8" key="1">
    <citation type="submission" date="2019-04" db="EMBL/GenBank/DDBJ databases">
        <title>Bacillus sediminilitoris sp. nov., isolated from a tidal flat sediment on the East China Sea.</title>
        <authorList>
            <person name="Wei Y."/>
            <person name="Mao H."/>
            <person name="Fang J."/>
        </authorList>
    </citation>
    <scope>NUCLEOTIDE SEQUENCE [LARGE SCALE GENOMIC DNA]</scope>
    <source>
        <strain evidence="7 8">DSL-17</strain>
    </source>
</reference>
<dbReference type="CDD" id="cd17489">
    <property type="entry name" value="MFS_YfcJ_like"/>
    <property type="match status" value="1"/>
</dbReference>
<dbReference type="GO" id="GO:0022857">
    <property type="term" value="F:transmembrane transporter activity"/>
    <property type="evidence" value="ECO:0007669"/>
    <property type="project" value="InterPro"/>
</dbReference>
<dbReference type="Gene3D" id="1.20.1250.20">
    <property type="entry name" value="MFS general substrate transporter like domains"/>
    <property type="match status" value="1"/>
</dbReference>
<keyword evidence="5" id="KW-0472">Membrane</keyword>
<keyword evidence="3" id="KW-0812">Transmembrane</keyword>
<evidence type="ECO:0000256" key="2">
    <source>
        <dbReference type="ARBA" id="ARBA00022448"/>
    </source>
</evidence>
<dbReference type="PROSITE" id="PS50850">
    <property type="entry name" value="MFS"/>
    <property type="match status" value="1"/>
</dbReference>
<keyword evidence="8" id="KW-1185">Reference proteome</keyword>
<organism evidence="7 8">
    <name type="scientific">Metabacillus sediminilitoris</name>
    <dbReference type="NCBI Taxonomy" id="2567941"/>
    <lineage>
        <taxon>Bacteria</taxon>
        <taxon>Bacillati</taxon>
        <taxon>Bacillota</taxon>
        <taxon>Bacilli</taxon>
        <taxon>Bacillales</taxon>
        <taxon>Bacillaceae</taxon>
        <taxon>Metabacillus</taxon>
    </lineage>
</organism>
<keyword evidence="4" id="KW-1133">Transmembrane helix</keyword>
<keyword evidence="2" id="KW-0813">Transport</keyword>
<dbReference type="AlphaFoldDB" id="A0A4S4BNQ4"/>
<dbReference type="GO" id="GO:0005886">
    <property type="term" value="C:plasma membrane"/>
    <property type="evidence" value="ECO:0007669"/>
    <property type="project" value="UniProtKB-SubCell"/>
</dbReference>
<dbReference type="Proteomes" id="UP000310334">
    <property type="component" value="Unassembled WGS sequence"/>
</dbReference>